<keyword evidence="2" id="KW-1185">Reference proteome</keyword>
<proteinExistence type="predicted"/>
<name>A0A5B7FCK5_PORTR</name>
<sequence>MNLEAPLLRAVQVLVCTRLGLGLRTSLWHDSSPRSRTADFNDGDSRPTRHTNVIQKSKIHRARTSMQYNITCVNECVMVHQLCGGDECLHEADPPSGCPSHFSSFLFPPIYSLTLFRFSHLYHLPSTSSAASLGPRSRDTVVIAK</sequence>
<evidence type="ECO:0000313" key="1">
    <source>
        <dbReference type="EMBL" id="MPC42234.1"/>
    </source>
</evidence>
<comment type="caution">
    <text evidence="1">The sequence shown here is derived from an EMBL/GenBank/DDBJ whole genome shotgun (WGS) entry which is preliminary data.</text>
</comment>
<evidence type="ECO:0000313" key="2">
    <source>
        <dbReference type="Proteomes" id="UP000324222"/>
    </source>
</evidence>
<accession>A0A5B7FCK5</accession>
<reference evidence="1 2" key="1">
    <citation type="submission" date="2019-05" db="EMBL/GenBank/DDBJ databases">
        <title>Another draft genome of Portunus trituberculatus and its Hox gene families provides insights of decapod evolution.</title>
        <authorList>
            <person name="Jeong J.-H."/>
            <person name="Song I."/>
            <person name="Kim S."/>
            <person name="Choi T."/>
            <person name="Kim D."/>
            <person name="Ryu S."/>
            <person name="Kim W."/>
        </authorList>
    </citation>
    <scope>NUCLEOTIDE SEQUENCE [LARGE SCALE GENOMIC DNA]</scope>
    <source>
        <tissue evidence="1">Muscle</tissue>
    </source>
</reference>
<dbReference type="Proteomes" id="UP000324222">
    <property type="component" value="Unassembled WGS sequence"/>
</dbReference>
<organism evidence="1 2">
    <name type="scientific">Portunus trituberculatus</name>
    <name type="common">Swimming crab</name>
    <name type="synonym">Neptunus trituberculatus</name>
    <dbReference type="NCBI Taxonomy" id="210409"/>
    <lineage>
        <taxon>Eukaryota</taxon>
        <taxon>Metazoa</taxon>
        <taxon>Ecdysozoa</taxon>
        <taxon>Arthropoda</taxon>
        <taxon>Crustacea</taxon>
        <taxon>Multicrustacea</taxon>
        <taxon>Malacostraca</taxon>
        <taxon>Eumalacostraca</taxon>
        <taxon>Eucarida</taxon>
        <taxon>Decapoda</taxon>
        <taxon>Pleocyemata</taxon>
        <taxon>Brachyura</taxon>
        <taxon>Eubrachyura</taxon>
        <taxon>Portunoidea</taxon>
        <taxon>Portunidae</taxon>
        <taxon>Portuninae</taxon>
        <taxon>Portunus</taxon>
    </lineage>
</organism>
<gene>
    <name evidence="1" type="ORF">E2C01_035850</name>
</gene>
<dbReference type="AlphaFoldDB" id="A0A5B7FCK5"/>
<protein>
    <submittedName>
        <fullName evidence="1">Uncharacterized protein</fullName>
    </submittedName>
</protein>
<dbReference type="EMBL" id="VSRR010005358">
    <property type="protein sequence ID" value="MPC42234.1"/>
    <property type="molecule type" value="Genomic_DNA"/>
</dbReference>